<dbReference type="Proteomes" id="UP000240505">
    <property type="component" value="Chromosome"/>
</dbReference>
<organism evidence="1 2">
    <name type="scientific">Pseudoduganella armeniaca</name>
    <dbReference type="NCBI Taxonomy" id="2072590"/>
    <lineage>
        <taxon>Bacteria</taxon>
        <taxon>Pseudomonadati</taxon>
        <taxon>Pseudomonadota</taxon>
        <taxon>Betaproteobacteria</taxon>
        <taxon>Burkholderiales</taxon>
        <taxon>Oxalobacteraceae</taxon>
        <taxon>Telluria group</taxon>
        <taxon>Pseudoduganella</taxon>
    </lineage>
</organism>
<evidence type="ECO:0000313" key="2">
    <source>
        <dbReference type="Proteomes" id="UP000240505"/>
    </source>
</evidence>
<dbReference type="OrthoDB" id="8526168at2"/>
<proteinExistence type="predicted"/>
<gene>
    <name evidence="1" type="ORF">C9I28_13995</name>
</gene>
<name>A0A2R4CHX8_9BURK</name>
<keyword evidence="2" id="KW-1185">Reference proteome</keyword>
<dbReference type="KEGG" id="masz:C9I28_13995"/>
<evidence type="ECO:0000313" key="1">
    <source>
        <dbReference type="EMBL" id="AVR99196.1"/>
    </source>
</evidence>
<accession>A0A2R4CHX8</accession>
<dbReference type="EMBL" id="CP028324">
    <property type="protein sequence ID" value="AVR99196.1"/>
    <property type="molecule type" value="Genomic_DNA"/>
</dbReference>
<dbReference type="AlphaFoldDB" id="A0A2R4CHX8"/>
<reference evidence="1 2" key="1">
    <citation type="submission" date="2018-03" db="EMBL/GenBank/DDBJ databases">
        <title>Massilia armeniaca sp. nov., isolated from desert soil.</title>
        <authorList>
            <person name="Huang H."/>
            <person name="Ren M."/>
        </authorList>
    </citation>
    <scope>NUCLEOTIDE SEQUENCE [LARGE SCALE GENOMIC DNA]</scope>
    <source>
        <strain evidence="1 2">ZMN-3</strain>
    </source>
</reference>
<protein>
    <submittedName>
        <fullName evidence="1">Uncharacterized protein</fullName>
    </submittedName>
</protein>
<sequence length="512" mass="55530">MQAWQWRQGALSDPAVFPATRAGVDDFIAYLEQQGARPAWLVVDLIEEDFSRHALPHVRGRAGRQLRARRLGQQYRDTPYRAAIVQGRLQEGRRDDVVLFTALTNPAVLAPWIDAMALMQTPLAGIYSATLLSATLLARMARHGSASGEPPRHQLLVTLQSGGMRQTYLQGGALKFSRLVQPTEDGDVADTIVPETRRTQQFLTSVRLLERDDVLHVTILVPASAADELAQRCEDGPATRYDVRPLDAAAGALGMASAPVLADQLLLHIVGRATPASHYPLGGKDGFYRLWRLRLSLYASSAVMATACLAWTVANLVGYGVAHGNVNGLRSETAHYQAAYRNSMSSMPPVVDKTVNMKAAVQIDRLVAQQGPWPVHMLGMVSEALEKSPQIRLTQLEWRAQVPGQATVAAPGAAASPALVAPTSSLALGIPKAPSQTLRLQAEVLAGQDNYRVVLDSMNGFARQLARMPHMTVEIAQLPFDIRSNVKLSGSVGVANSGEDRAKFTLDLVWTP</sequence>